<dbReference type="GO" id="GO:0008270">
    <property type="term" value="F:zinc ion binding"/>
    <property type="evidence" value="ECO:0007669"/>
    <property type="project" value="InterPro"/>
</dbReference>
<feature type="region of interest" description="Disordered" evidence="3">
    <location>
        <begin position="778"/>
        <end position="818"/>
    </location>
</feature>
<protein>
    <submittedName>
        <fullName evidence="5">rRNA-processing protein FCF1</fullName>
    </submittedName>
</protein>
<dbReference type="Pfam" id="PF04082">
    <property type="entry name" value="Fungal_trans"/>
    <property type="match status" value="1"/>
</dbReference>
<dbReference type="InterPro" id="IPR006984">
    <property type="entry name" value="Fcf1/UTP23"/>
</dbReference>
<dbReference type="STRING" id="1306861.A0A4U6XL07"/>
<feature type="compositionally biased region" description="Polar residues" evidence="3">
    <location>
        <begin position="855"/>
        <end position="866"/>
    </location>
</feature>
<feature type="region of interest" description="Disordered" evidence="3">
    <location>
        <begin position="836"/>
        <end position="866"/>
    </location>
</feature>
<feature type="region of interest" description="Disordered" evidence="3">
    <location>
        <begin position="28"/>
        <end position="51"/>
    </location>
</feature>
<evidence type="ECO:0000313" key="6">
    <source>
        <dbReference type="Proteomes" id="UP000310108"/>
    </source>
</evidence>
<dbReference type="Pfam" id="PF04900">
    <property type="entry name" value="Fcf1"/>
    <property type="match status" value="1"/>
</dbReference>
<dbReference type="Gene3D" id="3.40.50.1010">
    <property type="entry name" value="5'-nuclease"/>
    <property type="match status" value="1"/>
</dbReference>
<comment type="caution">
    <text evidence="5">The sequence shown here is derived from an EMBL/GenBank/DDBJ whole genome shotgun (WGS) entry which is preliminary data.</text>
</comment>
<organism evidence="5 6">
    <name type="scientific">Colletotrichum tanaceti</name>
    <dbReference type="NCBI Taxonomy" id="1306861"/>
    <lineage>
        <taxon>Eukaryota</taxon>
        <taxon>Fungi</taxon>
        <taxon>Dikarya</taxon>
        <taxon>Ascomycota</taxon>
        <taxon>Pezizomycotina</taxon>
        <taxon>Sordariomycetes</taxon>
        <taxon>Hypocreomycetidae</taxon>
        <taxon>Glomerellales</taxon>
        <taxon>Glomerellaceae</taxon>
        <taxon>Colletotrichum</taxon>
        <taxon>Colletotrichum destructivum species complex</taxon>
    </lineage>
</organism>
<dbReference type="InterPro" id="IPR050613">
    <property type="entry name" value="Sec_Metabolite_Reg"/>
</dbReference>
<proteinExistence type="predicted"/>
<evidence type="ECO:0000259" key="4">
    <source>
        <dbReference type="SMART" id="SM00906"/>
    </source>
</evidence>
<dbReference type="SUPFAM" id="SSF88723">
    <property type="entry name" value="PIN domain-like"/>
    <property type="match status" value="1"/>
</dbReference>
<evidence type="ECO:0000256" key="3">
    <source>
        <dbReference type="SAM" id="MobiDB-lite"/>
    </source>
</evidence>
<dbReference type="PANTHER" id="PTHR31001">
    <property type="entry name" value="UNCHARACTERIZED TRANSCRIPTIONAL REGULATORY PROTEIN"/>
    <property type="match status" value="1"/>
</dbReference>
<dbReference type="GO" id="GO:0006351">
    <property type="term" value="P:DNA-templated transcription"/>
    <property type="evidence" value="ECO:0007669"/>
    <property type="project" value="InterPro"/>
</dbReference>
<dbReference type="InterPro" id="IPR029060">
    <property type="entry name" value="PIN-like_dom_sf"/>
</dbReference>
<dbReference type="EMBL" id="PJEX01000072">
    <property type="protein sequence ID" value="TKW56318.1"/>
    <property type="molecule type" value="Genomic_DNA"/>
</dbReference>
<reference evidence="5 6" key="1">
    <citation type="journal article" date="2019" name="PLoS ONE">
        <title>Comparative genome analysis indicates high evolutionary potential of pathogenicity genes in Colletotrichum tanaceti.</title>
        <authorList>
            <person name="Lelwala R.V."/>
            <person name="Korhonen P.K."/>
            <person name="Young N.D."/>
            <person name="Scott J.B."/>
            <person name="Ades P.A."/>
            <person name="Gasser R.B."/>
            <person name="Taylor P.W.J."/>
        </authorList>
    </citation>
    <scope>NUCLEOTIDE SEQUENCE [LARGE SCALE GENOMIC DNA]</scope>
    <source>
        <strain evidence="5">BRIP57314</strain>
    </source>
</reference>
<dbReference type="CDD" id="cd12148">
    <property type="entry name" value="fungal_TF_MHR"/>
    <property type="match status" value="1"/>
</dbReference>
<keyword evidence="6" id="KW-1185">Reference proteome</keyword>
<evidence type="ECO:0000313" key="5">
    <source>
        <dbReference type="EMBL" id="TKW56318.1"/>
    </source>
</evidence>
<dbReference type="InterPro" id="IPR037503">
    <property type="entry name" value="Fcf1_PIN"/>
</dbReference>
<dbReference type="CDD" id="cd09864">
    <property type="entry name" value="PIN_Fcf1-like"/>
    <property type="match status" value="1"/>
</dbReference>
<dbReference type="GO" id="GO:0003677">
    <property type="term" value="F:DNA binding"/>
    <property type="evidence" value="ECO:0007669"/>
    <property type="project" value="InterPro"/>
</dbReference>
<feature type="domain" description="Xylanolytic transcriptional activator regulatory" evidence="4">
    <location>
        <begin position="471"/>
        <end position="545"/>
    </location>
</feature>
<dbReference type="Proteomes" id="UP000310108">
    <property type="component" value="Unassembled WGS sequence"/>
</dbReference>
<name>A0A4U6XL07_9PEZI</name>
<dbReference type="SMART" id="SM00906">
    <property type="entry name" value="Fungal_trans"/>
    <property type="match status" value="1"/>
</dbReference>
<comment type="subcellular location">
    <subcellularLocation>
        <location evidence="1">Nucleus</location>
    </subcellularLocation>
</comment>
<evidence type="ECO:0000256" key="1">
    <source>
        <dbReference type="ARBA" id="ARBA00004123"/>
    </source>
</evidence>
<keyword evidence="2" id="KW-0539">Nucleus</keyword>
<sequence length="948" mass="105758">MGVQKKTRKFAEVKRVIGKNDVRRKENLKKAEEAVEKAKRERAGPDGNERIREVPQMPSSFFFQANSALVPPYSVIVDTSFWSRTIQMKLEPLETMMDCLYATCQPIVTDCVMAELEKLGPKFRLPLRIAKDERWERHKCTHKGVYADDCIVSKVSKDRVYIVATNDAGLVSRLRRIPGVPIMKCARGKYVIERLPDAPPCGQCLKKSRPEGCVYAPKPEKAKPVKGMAARLKRLEGMVRTMMDEGAGAAAAAAEPQDSSAGIAEIGVAQPGGQFLQGERASTYVGATHFMAVLKDIEDMKSYFEEPEFDEDGSPEPSDELEPPDLLLFSTNAPRNREDMLRLIPERRIADRLVMRYFSSHSPSQHIIHRPTFNKQYARFWADPHGTLSQWLAQLFMMMSLGVFYSTFMAPHELPTDSPLPPMDRFRLFRSAAAWCLVWGRYTQPSMATIPPFLLYVEAEFIVSRAAQTNGYVLSSVCLRLLLKMGLHRDPDRLANVSAFEGEMRRRMWNMAVQLDLLVSFHMGLPSMLSGIDSDCGLPRNLIDEDFEEDSAALPPPRPPTDYTEMTYPIQKSAVMLVFGQVARQAHLLSPPPYSEVMRLDGLLHETWAAVPRFMMVRPLEECVTTPPALVIQRFSLAALYHKTRCVLHRRFLLEPPPRREHDYSRRQCLEGAVALLDFQNIVWHACQPGDILSQNGWFVSSLAVHDFLLAATILYLAAGHGPFWDGGVEHAWMAEMSPPPTRAHLLHLLERSHSIWTNIASGMPELQKTAGFLQTMLGKLGSPPNSSPKEKDSGEAAAAAAAAGLSEGSSSLSGGRWSADSRETRLFNSLSISGTSHLDSSGSRRLVDDGVAGPTSNPPITASTLQPFDFMTSDLGSGDTGLDRGWVAVGDEMDWRYFDNIMAQPNNDPIGLESLDQNQAWFGRAPAPDDFDFPAFRPWDSTLGRQG</sequence>
<accession>A0A4U6XL07</accession>
<evidence type="ECO:0000256" key="2">
    <source>
        <dbReference type="ARBA" id="ARBA00023242"/>
    </source>
</evidence>
<dbReference type="InterPro" id="IPR007219">
    <property type="entry name" value="XnlR_reg_dom"/>
</dbReference>
<dbReference type="GO" id="GO:0032040">
    <property type="term" value="C:small-subunit processome"/>
    <property type="evidence" value="ECO:0007669"/>
    <property type="project" value="InterPro"/>
</dbReference>
<gene>
    <name evidence="5" type="primary">FCF1</name>
    <name evidence="5" type="ORF">CTA1_1046</name>
</gene>
<feature type="compositionally biased region" description="Low complexity" evidence="3">
    <location>
        <begin position="796"/>
        <end position="816"/>
    </location>
</feature>
<dbReference type="PANTHER" id="PTHR31001:SF49">
    <property type="entry name" value="ZN(II)2CYS6 TRANSCRIPTION FACTOR (EUROFUNG)"/>
    <property type="match status" value="1"/>
</dbReference>
<dbReference type="AlphaFoldDB" id="A0A4U6XL07"/>